<comment type="subunit">
    <text evidence="5">Monomer.</text>
</comment>
<dbReference type="SMART" id="SM01038">
    <property type="entry name" value="Bgal_small_N"/>
    <property type="match status" value="1"/>
</dbReference>
<dbReference type="InterPro" id="IPR032312">
    <property type="entry name" value="LacZ_4"/>
</dbReference>
<evidence type="ECO:0000256" key="4">
    <source>
        <dbReference type="ARBA" id="ARBA00007401"/>
    </source>
</evidence>
<name>A0A5M8NY81_9BACT</name>
<dbReference type="Gene3D" id="2.60.40.10">
    <property type="entry name" value="Immunoglobulins"/>
    <property type="match status" value="2"/>
</dbReference>
<evidence type="ECO:0000256" key="11">
    <source>
        <dbReference type="ARBA" id="ARBA00032230"/>
    </source>
</evidence>
<evidence type="ECO:0000259" key="12">
    <source>
        <dbReference type="SMART" id="SM01038"/>
    </source>
</evidence>
<gene>
    <name evidence="13" type="ORF">EZS26_003482</name>
</gene>
<evidence type="ECO:0000256" key="3">
    <source>
        <dbReference type="ARBA" id="ARBA00001959"/>
    </source>
</evidence>
<organism evidence="13 14">
    <name type="scientific">Candidatus Ordinivivax streblomastigis</name>
    <dbReference type="NCBI Taxonomy" id="2540710"/>
    <lineage>
        <taxon>Bacteria</taxon>
        <taxon>Pseudomonadati</taxon>
        <taxon>Bacteroidota</taxon>
        <taxon>Bacteroidia</taxon>
        <taxon>Bacteroidales</taxon>
        <taxon>Candidatus Ordinivivax</taxon>
    </lineage>
</organism>
<evidence type="ECO:0000256" key="10">
    <source>
        <dbReference type="ARBA" id="ARBA00023295"/>
    </source>
</evidence>
<dbReference type="Pfam" id="PF00703">
    <property type="entry name" value="Glyco_hydro_2"/>
    <property type="match status" value="1"/>
</dbReference>
<dbReference type="GO" id="GO:0005990">
    <property type="term" value="P:lactose catabolic process"/>
    <property type="evidence" value="ECO:0007669"/>
    <property type="project" value="TreeGrafter"/>
</dbReference>
<dbReference type="InterPro" id="IPR006104">
    <property type="entry name" value="Glyco_hydro_2_N"/>
</dbReference>
<dbReference type="InterPro" id="IPR006101">
    <property type="entry name" value="Glyco_hydro_2"/>
</dbReference>
<dbReference type="GO" id="GO:0009341">
    <property type="term" value="C:beta-galactosidase complex"/>
    <property type="evidence" value="ECO:0007669"/>
    <property type="project" value="InterPro"/>
</dbReference>
<evidence type="ECO:0000256" key="7">
    <source>
        <dbReference type="ARBA" id="ARBA00013303"/>
    </source>
</evidence>
<evidence type="ECO:0000256" key="6">
    <source>
        <dbReference type="ARBA" id="ARBA00012756"/>
    </source>
</evidence>
<dbReference type="InterPro" id="IPR013783">
    <property type="entry name" value="Ig-like_fold"/>
</dbReference>
<dbReference type="EC" id="3.2.1.23" evidence="6"/>
<evidence type="ECO:0000256" key="5">
    <source>
        <dbReference type="ARBA" id="ARBA00011245"/>
    </source>
</evidence>
<dbReference type="InterPro" id="IPR006102">
    <property type="entry name" value="Ig-like_GH2"/>
</dbReference>
<dbReference type="Pfam" id="PF16353">
    <property type="entry name" value="LacZ_4"/>
    <property type="match status" value="1"/>
</dbReference>
<dbReference type="GO" id="GO:0030246">
    <property type="term" value="F:carbohydrate binding"/>
    <property type="evidence" value="ECO:0007669"/>
    <property type="project" value="InterPro"/>
</dbReference>
<comment type="similarity">
    <text evidence="4">Belongs to the glycosyl hydrolase 2 family.</text>
</comment>
<dbReference type="AlphaFoldDB" id="A0A5M8NY81"/>
<dbReference type="InterPro" id="IPR008979">
    <property type="entry name" value="Galactose-bd-like_sf"/>
</dbReference>
<dbReference type="Pfam" id="PF02837">
    <property type="entry name" value="Glyco_hydro_2_N"/>
    <property type="match status" value="1"/>
</dbReference>
<dbReference type="InterPro" id="IPR004199">
    <property type="entry name" value="B-gal_small/dom_5"/>
</dbReference>
<dbReference type="Pfam" id="PF02929">
    <property type="entry name" value="Bgal_small_N"/>
    <property type="match status" value="1"/>
</dbReference>
<dbReference type="PROSITE" id="PS00608">
    <property type="entry name" value="GLYCOSYL_HYDROL_F2_2"/>
    <property type="match status" value="1"/>
</dbReference>
<comment type="catalytic activity">
    <reaction evidence="1">
        <text>Hydrolysis of terminal non-reducing beta-D-galactose residues in beta-D-galactosides.</text>
        <dbReference type="EC" id="3.2.1.23"/>
    </reaction>
</comment>
<feature type="domain" description="Beta galactosidase small chain/" evidence="12">
    <location>
        <begin position="763"/>
        <end position="1037"/>
    </location>
</feature>
<evidence type="ECO:0000256" key="8">
    <source>
        <dbReference type="ARBA" id="ARBA00022801"/>
    </source>
</evidence>
<dbReference type="Proteomes" id="UP000324575">
    <property type="component" value="Unassembled WGS sequence"/>
</dbReference>
<evidence type="ECO:0000256" key="9">
    <source>
        <dbReference type="ARBA" id="ARBA00022837"/>
    </source>
</evidence>
<dbReference type="InterPro" id="IPR006103">
    <property type="entry name" value="Glyco_hydro_2_cat"/>
</dbReference>
<reference evidence="13 14" key="1">
    <citation type="submission" date="2019-03" db="EMBL/GenBank/DDBJ databases">
        <title>Single cell metagenomics reveals metabolic interactions within the superorganism composed of flagellate Streblomastix strix and complex community of Bacteroidetes bacteria on its surface.</title>
        <authorList>
            <person name="Treitli S.C."/>
            <person name="Kolisko M."/>
            <person name="Husnik F."/>
            <person name="Keeling P."/>
            <person name="Hampl V."/>
        </authorList>
    </citation>
    <scope>NUCLEOTIDE SEQUENCE [LARGE SCALE GENOMIC DNA]</scope>
    <source>
        <strain evidence="13">St1</strain>
    </source>
</reference>
<dbReference type="Gene3D" id="2.60.120.260">
    <property type="entry name" value="Galactose-binding domain-like"/>
    <property type="match status" value="1"/>
</dbReference>
<dbReference type="PRINTS" id="PR00132">
    <property type="entry name" value="GLHYDRLASE2"/>
</dbReference>
<accession>A0A5M8NY81</accession>
<dbReference type="InterPro" id="IPR017853">
    <property type="entry name" value="GH"/>
</dbReference>
<keyword evidence="8 13" id="KW-0378">Hydrolase</keyword>
<dbReference type="Pfam" id="PF02836">
    <property type="entry name" value="Glyco_hydro_2_C"/>
    <property type="match status" value="1"/>
</dbReference>
<dbReference type="FunFam" id="3.20.20.80:FF:000018">
    <property type="entry name" value="Beta-galactosidase"/>
    <property type="match status" value="1"/>
</dbReference>
<dbReference type="InterPro" id="IPR050347">
    <property type="entry name" value="Bact_Beta-galactosidase"/>
</dbReference>
<dbReference type="EMBL" id="SNRX01000091">
    <property type="protein sequence ID" value="KAA6300375.1"/>
    <property type="molecule type" value="Genomic_DNA"/>
</dbReference>
<dbReference type="PANTHER" id="PTHR46323:SF2">
    <property type="entry name" value="BETA-GALACTOSIDASE"/>
    <property type="match status" value="1"/>
</dbReference>
<keyword evidence="10 13" id="KW-0326">Glycosidase</keyword>
<dbReference type="Gene3D" id="2.70.98.10">
    <property type="match status" value="1"/>
</dbReference>
<evidence type="ECO:0000313" key="14">
    <source>
        <dbReference type="Proteomes" id="UP000324575"/>
    </source>
</evidence>
<evidence type="ECO:0000256" key="2">
    <source>
        <dbReference type="ARBA" id="ARBA00001913"/>
    </source>
</evidence>
<dbReference type="GO" id="GO:0004565">
    <property type="term" value="F:beta-galactosidase activity"/>
    <property type="evidence" value="ECO:0007669"/>
    <property type="project" value="UniProtKB-EC"/>
</dbReference>
<evidence type="ECO:0000313" key="13">
    <source>
        <dbReference type="EMBL" id="KAA6300375.1"/>
    </source>
</evidence>
<dbReference type="SUPFAM" id="SSF74650">
    <property type="entry name" value="Galactose mutarotase-like"/>
    <property type="match status" value="1"/>
</dbReference>
<comment type="cofactor">
    <cofactor evidence="3">
        <name>Na(+)</name>
        <dbReference type="ChEBI" id="CHEBI:29101"/>
    </cofactor>
</comment>
<dbReference type="InterPro" id="IPR011013">
    <property type="entry name" value="Gal_mutarotase_sf_dom"/>
</dbReference>
<dbReference type="Gene3D" id="3.20.20.80">
    <property type="entry name" value="Glycosidases"/>
    <property type="match status" value="1"/>
</dbReference>
<sequence length="1041" mass="118729">MKKLYQITIALFIIHGIIQAQTPEWENPEIFGINKEPARATALPYKNEAQAIADIYSDSPYYQSLDGTWKFNWHKKPADKPEGFYKESYDISKWDNIQVPGNWELQGFGTPIYTNVTYPHPKNPPYIDHKDNPVGCYVRDFTISKDWDGRRVYLHFESGLAAMYIWVNGQSVGYSQVTKSPAEFDITPYIRQGKNTLSIEGYRWSDGSYLEDQDFWRLSGFDRSIYLYCTEHIRIRDFFAKGDLDQSYKNGLFSLELTLKNYLKSSANIQANIRLLDARGKQILTGTKNATLLSDTEAAIPFSYKVSSPNLWSNETPYLYTLVLTLKDGNGKTLEVTSTKIGFRQVEIKDAQLLVNGKSVLVRGVNLHEHNPIAGHVQDEATMRKDIALMKQHNINAVRTSHYPQSVLWYKLCDEYGLFVCDEANIETHAMGAEWQGGFNKDRHPAYRSEWAEAHKDRIIRMMERDKNHPSVIVWSMGNECGNGPVFHEMYQWLKKRDNTRPVQFEQAGENENTDIVCPMYPGMESMIKYASRTDVTRPYIMCEYAHAMGNGTGNFQEYFDIIATSKHMQGGFIWDWVDQGLAATDDSGRKYWAYGGDIGGYQYTHDQNFCANGLITPDRQPHPGLYEVKKVYQDIVFHEKNMDKGIITVWNRFLYTNLANYDFKWELIKNGNRIDGGQFFLIQAPGTQKDITIPLPAFSKEAGSEYFLNVYAYTKEATEMIPAGHETAKEQFALPANDYFAKKPSSSDASVEIIREDANMVALKAGDITVIFSKRSGSPEGLMYGDKRILVSGPQPDFWRAPTDNDYGNKLPELSNVWRLAGQNKTVDNFVVTNTGKEVVVSVNYTLKDVSSPYTVKYTVFADGTINVHASWQAGKGGLPEMPRFGMQFRLSPEFETFTYYGRGPWENYSDRNTSSFIGIYNSTVSEQSFDYIRPQENGNKTDVRWLTLTNNEGFGIRISGIQPLSVKAVHNSAEDLDFGISKKNTHPSDVTPRKNVFLNVDYLQRGVGGDDSWGRLPHEPYRLLGDTYAYEYEISVVKR</sequence>
<proteinExistence type="inferred from homology"/>
<protein>
    <recommendedName>
        <fullName evidence="7">Beta-galactosidase</fullName>
        <ecNumber evidence="6">3.2.1.23</ecNumber>
    </recommendedName>
    <alternativeName>
        <fullName evidence="11">Lactase</fullName>
    </alternativeName>
</protein>
<evidence type="ECO:0000256" key="1">
    <source>
        <dbReference type="ARBA" id="ARBA00001412"/>
    </source>
</evidence>
<comment type="caution">
    <text evidence="13">The sequence shown here is derived from an EMBL/GenBank/DDBJ whole genome shotgun (WGS) entry which is preliminary data.</text>
</comment>
<keyword evidence="9" id="KW-0106">Calcium</keyword>
<dbReference type="SUPFAM" id="SSF51445">
    <property type="entry name" value="(Trans)glycosidases"/>
    <property type="match status" value="1"/>
</dbReference>
<dbReference type="InterPro" id="IPR036156">
    <property type="entry name" value="Beta-gal/glucu_dom_sf"/>
</dbReference>
<dbReference type="SUPFAM" id="SSF49303">
    <property type="entry name" value="beta-Galactosidase/glucuronidase domain"/>
    <property type="match status" value="2"/>
</dbReference>
<dbReference type="SUPFAM" id="SSF49785">
    <property type="entry name" value="Galactose-binding domain-like"/>
    <property type="match status" value="1"/>
</dbReference>
<dbReference type="InterPro" id="IPR014718">
    <property type="entry name" value="GH-type_carb-bd"/>
</dbReference>
<dbReference type="PANTHER" id="PTHR46323">
    <property type="entry name" value="BETA-GALACTOSIDASE"/>
    <property type="match status" value="1"/>
</dbReference>
<dbReference type="InterPro" id="IPR023232">
    <property type="entry name" value="Glyco_hydro_2_AS"/>
</dbReference>
<comment type="cofactor">
    <cofactor evidence="2">
        <name>Ca(2+)</name>
        <dbReference type="ChEBI" id="CHEBI:29108"/>
    </cofactor>
</comment>